<evidence type="ECO:0000256" key="7">
    <source>
        <dbReference type="ARBA" id="ARBA00022741"/>
    </source>
</evidence>
<proteinExistence type="inferred from homology"/>
<dbReference type="RefSeq" id="WP_087202902.1">
    <property type="nucleotide sequence ID" value="NZ_CP173660.1"/>
</dbReference>
<feature type="domain" description="Mur ligase central" evidence="17">
    <location>
        <begin position="116"/>
        <end position="297"/>
    </location>
</feature>
<dbReference type="GO" id="GO:0008763">
    <property type="term" value="F:UDP-N-acetylmuramate-L-alanine ligase activity"/>
    <property type="evidence" value="ECO:0007669"/>
    <property type="project" value="UniProtKB-EC"/>
</dbReference>
<feature type="binding site" evidence="14">
    <location>
        <begin position="118"/>
        <end position="124"/>
    </location>
    <ligand>
        <name>ATP</name>
        <dbReference type="ChEBI" id="CHEBI:30616"/>
    </ligand>
</feature>
<organism evidence="18 19">
    <name type="scientific">Sellimonas caecigallum</name>
    <dbReference type="NCBI Taxonomy" id="2592333"/>
    <lineage>
        <taxon>Bacteria</taxon>
        <taxon>Bacillati</taxon>
        <taxon>Bacillota</taxon>
        <taxon>Clostridia</taxon>
        <taxon>Lachnospirales</taxon>
        <taxon>Lachnospiraceae</taxon>
        <taxon>Sellimonas</taxon>
    </lineage>
</organism>
<dbReference type="InterPro" id="IPR004101">
    <property type="entry name" value="Mur_ligase_C"/>
</dbReference>
<keyword evidence="5 14" id="KW-0436">Ligase</keyword>
<evidence type="ECO:0000256" key="3">
    <source>
        <dbReference type="ARBA" id="ARBA00012211"/>
    </source>
</evidence>
<dbReference type="Pfam" id="PF01225">
    <property type="entry name" value="Mur_ligase"/>
    <property type="match status" value="1"/>
</dbReference>
<dbReference type="HAMAP" id="MF_00046">
    <property type="entry name" value="MurC"/>
    <property type="match status" value="1"/>
</dbReference>
<keyword evidence="12 14" id="KW-0961">Cell wall biogenesis/degradation</keyword>
<dbReference type="Pfam" id="PF02875">
    <property type="entry name" value="Mur_ligase_C"/>
    <property type="match status" value="1"/>
</dbReference>
<dbReference type="Gene3D" id="3.90.190.20">
    <property type="entry name" value="Mur ligase, C-terminal domain"/>
    <property type="match status" value="1"/>
</dbReference>
<keyword evidence="8 14" id="KW-0067">ATP-binding</keyword>
<dbReference type="InterPro" id="IPR005758">
    <property type="entry name" value="UDP-N-AcMur_Ala_ligase_MurC"/>
</dbReference>
<evidence type="ECO:0000259" key="17">
    <source>
        <dbReference type="Pfam" id="PF08245"/>
    </source>
</evidence>
<comment type="catalytic activity">
    <reaction evidence="13 14">
        <text>UDP-N-acetyl-alpha-D-muramate + L-alanine + ATP = UDP-N-acetyl-alpha-D-muramoyl-L-alanine + ADP + phosphate + H(+)</text>
        <dbReference type="Rhea" id="RHEA:23372"/>
        <dbReference type="ChEBI" id="CHEBI:15378"/>
        <dbReference type="ChEBI" id="CHEBI:30616"/>
        <dbReference type="ChEBI" id="CHEBI:43474"/>
        <dbReference type="ChEBI" id="CHEBI:57972"/>
        <dbReference type="ChEBI" id="CHEBI:70757"/>
        <dbReference type="ChEBI" id="CHEBI:83898"/>
        <dbReference type="ChEBI" id="CHEBI:456216"/>
        <dbReference type="EC" id="6.3.2.8"/>
    </reaction>
</comment>
<feature type="domain" description="Mur ligase C-terminal" evidence="16">
    <location>
        <begin position="319"/>
        <end position="448"/>
    </location>
</feature>
<evidence type="ECO:0000256" key="5">
    <source>
        <dbReference type="ARBA" id="ARBA00022598"/>
    </source>
</evidence>
<comment type="similarity">
    <text evidence="14">Belongs to the MurCDEF family.</text>
</comment>
<dbReference type="Pfam" id="PF08245">
    <property type="entry name" value="Mur_ligase_M"/>
    <property type="match status" value="1"/>
</dbReference>
<evidence type="ECO:0000256" key="9">
    <source>
        <dbReference type="ARBA" id="ARBA00022960"/>
    </source>
</evidence>
<keyword evidence="19" id="KW-1185">Reference proteome</keyword>
<protein>
    <recommendedName>
        <fullName evidence="3 14">UDP-N-acetylmuramate--L-alanine ligase</fullName>
        <ecNumber evidence="3 14">6.3.2.8</ecNumber>
    </recommendedName>
    <alternativeName>
        <fullName evidence="14">UDP-N-acetylmuramoyl-L-alanine synthetase</fullName>
    </alternativeName>
</protein>
<dbReference type="InterPro" id="IPR036565">
    <property type="entry name" value="Mur-like_cat_sf"/>
</dbReference>
<dbReference type="PANTHER" id="PTHR43445:SF3">
    <property type="entry name" value="UDP-N-ACETYLMURAMATE--L-ALANINE LIGASE"/>
    <property type="match status" value="1"/>
</dbReference>
<evidence type="ECO:0000256" key="13">
    <source>
        <dbReference type="ARBA" id="ARBA00047833"/>
    </source>
</evidence>
<evidence type="ECO:0000256" key="6">
    <source>
        <dbReference type="ARBA" id="ARBA00022618"/>
    </source>
</evidence>
<accession>A0ABS7L851</accession>
<dbReference type="InterPro" id="IPR036615">
    <property type="entry name" value="Mur_ligase_C_dom_sf"/>
</dbReference>
<evidence type="ECO:0000259" key="16">
    <source>
        <dbReference type="Pfam" id="PF02875"/>
    </source>
</evidence>
<evidence type="ECO:0000259" key="15">
    <source>
        <dbReference type="Pfam" id="PF01225"/>
    </source>
</evidence>
<evidence type="ECO:0000256" key="1">
    <source>
        <dbReference type="ARBA" id="ARBA00004496"/>
    </source>
</evidence>
<evidence type="ECO:0000256" key="12">
    <source>
        <dbReference type="ARBA" id="ARBA00023316"/>
    </source>
</evidence>
<evidence type="ECO:0000256" key="10">
    <source>
        <dbReference type="ARBA" id="ARBA00022984"/>
    </source>
</evidence>
<sequence>MYKINFEKPVHIHFIGIGGISMSGLAEILLNEHFTVSGSDNKESKLTTHLRDMGAKISIGQKASNIEDGIDVVVYTAAIHEDNEEFAEAKRHGLPMLSRAELLGQLMTNYKLPIAVAGTHGKTTTTSMLSHILLAGDTDPTISVGGILPAIHGNIRVGNSEIFVTEACEYTNSYHHFFPKISIILNIEEDHMDFFKDINDIRDSFHTFAKLLPEDGTLIINGEIDRLKEITADLPCSVITYDTKDQHADYSASDIAYDEMGNASFELLIHGRPSGQIRLSVNGIHNVSNALSAIAAAQLLDIPMEKIKEGLLSFTGTDRRFQYKGDKNGFHIVDDYAHHPTEIRATLRAAANYPHRETWCIFQPHTYTRTKAFFHEFADALSLADHVILADIYAARETDTLGMSSALLAEELRTKGCDATYLPSFEDIETFVLEHCKEDDLLITMGAGDVVNIGETLLSM</sequence>
<dbReference type="InterPro" id="IPR050061">
    <property type="entry name" value="MurCDEF_pg_biosynth"/>
</dbReference>
<gene>
    <name evidence="14" type="primary">murC</name>
    <name evidence="18" type="ORF">FLB61_09310</name>
</gene>
<evidence type="ECO:0000256" key="11">
    <source>
        <dbReference type="ARBA" id="ARBA00023306"/>
    </source>
</evidence>
<evidence type="ECO:0000256" key="4">
    <source>
        <dbReference type="ARBA" id="ARBA00022490"/>
    </source>
</evidence>
<name>A0ABS7L851_9FIRM</name>
<keyword evidence="4 14" id="KW-0963">Cytoplasm</keyword>
<evidence type="ECO:0000313" key="19">
    <source>
        <dbReference type="Proteomes" id="UP000779049"/>
    </source>
</evidence>
<dbReference type="EC" id="6.3.2.8" evidence="3 14"/>
<feature type="domain" description="Mur ligase N-terminal catalytic" evidence="15">
    <location>
        <begin position="11"/>
        <end position="110"/>
    </location>
</feature>
<dbReference type="NCBIfam" id="TIGR01082">
    <property type="entry name" value="murC"/>
    <property type="match status" value="1"/>
</dbReference>
<comment type="function">
    <text evidence="14">Cell wall formation.</text>
</comment>
<dbReference type="PANTHER" id="PTHR43445">
    <property type="entry name" value="UDP-N-ACETYLMURAMATE--L-ALANINE LIGASE-RELATED"/>
    <property type="match status" value="1"/>
</dbReference>
<reference evidence="18 19" key="1">
    <citation type="journal article" date="2020" name="New Microbes New Infect">
        <title>Sellimonas caecigallum sp. nov., description and genome sequence of a new member of the Sellimonas genus isolated from the cecum of feral chicken.</title>
        <authorList>
            <person name="Wongkuna S."/>
            <person name="Ghimire S."/>
            <person name="Antony L."/>
            <person name="Chankhamhaengdecha S."/>
            <person name="Janvilisri T."/>
            <person name="Scaria J."/>
        </authorList>
    </citation>
    <scope>NUCLEOTIDE SEQUENCE [LARGE SCALE GENOMIC DNA]</scope>
    <source>
        <strain evidence="18 19">SW451</strain>
    </source>
</reference>
<evidence type="ECO:0000256" key="8">
    <source>
        <dbReference type="ARBA" id="ARBA00022840"/>
    </source>
</evidence>
<dbReference type="SUPFAM" id="SSF53244">
    <property type="entry name" value="MurD-like peptide ligases, peptide-binding domain"/>
    <property type="match status" value="1"/>
</dbReference>
<evidence type="ECO:0000313" key="18">
    <source>
        <dbReference type="EMBL" id="MBY0759278.1"/>
    </source>
</evidence>
<dbReference type="Gene3D" id="3.40.1190.10">
    <property type="entry name" value="Mur-like, catalytic domain"/>
    <property type="match status" value="1"/>
</dbReference>
<dbReference type="Proteomes" id="UP000779049">
    <property type="component" value="Unassembled WGS sequence"/>
</dbReference>
<dbReference type="InterPro" id="IPR000713">
    <property type="entry name" value="Mur_ligase_N"/>
</dbReference>
<keyword evidence="11 14" id="KW-0131">Cell cycle</keyword>
<dbReference type="Gene3D" id="3.40.50.720">
    <property type="entry name" value="NAD(P)-binding Rossmann-like Domain"/>
    <property type="match status" value="1"/>
</dbReference>
<dbReference type="InterPro" id="IPR013221">
    <property type="entry name" value="Mur_ligase_cen"/>
</dbReference>
<comment type="caution">
    <text evidence="18">The sequence shown here is derived from an EMBL/GenBank/DDBJ whole genome shotgun (WGS) entry which is preliminary data.</text>
</comment>
<dbReference type="EMBL" id="VIRV01000013">
    <property type="protein sequence ID" value="MBY0759278.1"/>
    <property type="molecule type" value="Genomic_DNA"/>
</dbReference>
<comment type="subcellular location">
    <subcellularLocation>
        <location evidence="1 14">Cytoplasm</location>
    </subcellularLocation>
</comment>
<comment type="pathway">
    <text evidence="2 14">Cell wall biogenesis; peptidoglycan biosynthesis.</text>
</comment>
<keyword evidence="6 14" id="KW-0132">Cell division</keyword>
<keyword evidence="7 14" id="KW-0547">Nucleotide-binding</keyword>
<keyword evidence="10 14" id="KW-0573">Peptidoglycan synthesis</keyword>
<evidence type="ECO:0000256" key="2">
    <source>
        <dbReference type="ARBA" id="ARBA00004752"/>
    </source>
</evidence>
<dbReference type="SUPFAM" id="SSF53623">
    <property type="entry name" value="MurD-like peptide ligases, catalytic domain"/>
    <property type="match status" value="1"/>
</dbReference>
<evidence type="ECO:0000256" key="14">
    <source>
        <dbReference type="HAMAP-Rule" id="MF_00046"/>
    </source>
</evidence>
<keyword evidence="9 14" id="KW-0133">Cell shape</keyword>
<dbReference type="SUPFAM" id="SSF51984">
    <property type="entry name" value="MurCD N-terminal domain"/>
    <property type="match status" value="1"/>
</dbReference>